<dbReference type="AlphaFoldDB" id="A0A336LP37"/>
<dbReference type="GO" id="GO:0006727">
    <property type="term" value="P:ommochrome biosynthetic process"/>
    <property type="evidence" value="ECO:0007669"/>
    <property type="project" value="UniProtKB-UniRule"/>
</dbReference>
<dbReference type="InterPro" id="IPR005710">
    <property type="entry name" value="Ribosomal_uS4_euk/arc"/>
</dbReference>
<dbReference type="Pfam" id="PF01479">
    <property type="entry name" value="S4"/>
    <property type="match status" value="1"/>
</dbReference>
<dbReference type="GO" id="GO:0019441">
    <property type="term" value="P:L-tryptophan catabolic process to kynurenine"/>
    <property type="evidence" value="ECO:0007669"/>
    <property type="project" value="UniProtKB-UniRule"/>
</dbReference>
<dbReference type="GO" id="GO:0046872">
    <property type="term" value="F:metal ion binding"/>
    <property type="evidence" value="ECO:0007669"/>
    <property type="project" value="UniProtKB-KW"/>
</dbReference>
<evidence type="ECO:0000256" key="18">
    <source>
        <dbReference type="PROSITE-ProRule" id="PRU00182"/>
    </source>
</evidence>
<comment type="similarity">
    <text evidence="17">Belongs to the tryptophan 2,3-dioxygenase family.</text>
</comment>
<comment type="catalytic activity">
    <reaction evidence="14 17">
        <text>L-tryptophan + O2 = N-formyl-L-kynurenine</text>
        <dbReference type="Rhea" id="RHEA:24536"/>
        <dbReference type="ChEBI" id="CHEBI:15379"/>
        <dbReference type="ChEBI" id="CHEBI:57912"/>
        <dbReference type="ChEBI" id="CHEBI:58629"/>
        <dbReference type="EC" id="1.13.11.11"/>
    </reaction>
</comment>
<evidence type="ECO:0000256" key="19">
    <source>
        <dbReference type="RuleBase" id="RU003699"/>
    </source>
</evidence>
<dbReference type="VEuPathDB" id="VectorBase:CSON015323"/>
<feature type="region of interest" description="Disordered" evidence="20">
    <location>
        <begin position="163"/>
        <end position="199"/>
    </location>
</feature>
<dbReference type="InterPro" id="IPR001912">
    <property type="entry name" value="Ribosomal_uS4_N"/>
</dbReference>
<comment type="pathway">
    <text evidence="15 17">Amino-acid degradation; L-tryptophan degradation via kynurenine pathway; L-kynurenine from L-tryptophan: step 1/2.</text>
</comment>
<dbReference type="PROSITE" id="PS00632">
    <property type="entry name" value="RIBOSOMAL_S4"/>
    <property type="match status" value="1"/>
</dbReference>
<evidence type="ECO:0000256" key="13">
    <source>
        <dbReference type="ARBA" id="ARBA00045441"/>
    </source>
</evidence>
<evidence type="ECO:0000256" key="4">
    <source>
        <dbReference type="ARBA" id="ARBA00022723"/>
    </source>
</evidence>
<gene>
    <name evidence="23" type="primary">CSON015323</name>
</gene>
<accession>A0A336LP37</accession>
<dbReference type="InterPro" id="IPR018079">
    <property type="entry name" value="Ribosomal_uS4_CS"/>
</dbReference>
<evidence type="ECO:0000256" key="16">
    <source>
        <dbReference type="ARBA" id="ARBA00061930"/>
    </source>
</evidence>
<evidence type="ECO:0000313" key="23">
    <source>
        <dbReference type="EMBL" id="SSX19680.1"/>
    </source>
</evidence>
<dbReference type="PANTHER" id="PTHR10138">
    <property type="entry name" value="TRYPTOPHAN 2,3-DIOXYGENASE"/>
    <property type="match status" value="1"/>
</dbReference>
<dbReference type="InterPro" id="IPR004981">
    <property type="entry name" value="Trp_2_3_dOase"/>
</dbReference>
<keyword evidence="4 17" id="KW-0479">Metal-binding</keyword>
<keyword evidence="7 17" id="KW-0223">Dioxygenase</keyword>
<evidence type="ECO:0000256" key="17">
    <source>
        <dbReference type="HAMAP-Rule" id="MF_03020"/>
    </source>
</evidence>
<reference evidence="22" key="1">
    <citation type="submission" date="2018-04" db="EMBL/GenBank/DDBJ databases">
        <authorList>
            <person name="Go L.Y."/>
            <person name="Mitchell J.A."/>
        </authorList>
    </citation>
    <scope>NUCLEOTIDE SEQUENCE</scope>
    <source>
        <tissue evidence="22">Whole organism</tissue>
    </source>
</reference>
<comment type="pathway">
    <text evidence="17">Pigment biosynthesis; ommochrome biosynthesis.</text>
</comment>
<evidence type="ECO:0000256" key="2">
    <source>
        <dbReference type="ARBA" id="ARBA00007465"/>
    </source>
</evidence>
<dbReference type="GO" id="GO:0015935">
    <property type="term" value="C:small ribosomal subunit"/>
    <property type="evidence" value="ECO:0007669"/>
    <property type="project" value="InterPro"/>
</dbReference>
<dbReference type="EMBL" id="UFQS01000095">
    <property type="protein sequence ID" value="SSW99300.1"/>
    <property type="molecule type" value="Genomic_DNA"/>
</dbReference>
<reference evidence="23" key="2">
    <citation type="submission" date="2018-07" db="EMBL/GenBank/DDBJ databases">
        <authorList>
            <person name="Quirk P.G."/>
            <person name="Krulwich T.A."/>
        </authorList>
    </citation>
    <scope>NUCLEOTIDE SEQUENCE</scope>
</reference>
<evidence type="ECO:0000256" key="14">
    <source>
        <dbReference type="ARBA" id="ARBA00050412"/>
    </source>
</evidence>
<dbReference type="Gene3D" id="3.10.290.10">
    <property type="entry name" value="RNA-binding S4 domain"/>
    <property type="match status" value="1"/>
</dbReference>
<keyword evidence="12 19" id="KW-0687">Ribonucleoprotein</keyword>
<dbReference type="EC" id="1.13.11.11" evidence="17"/>
<comment type="caution">
    <text evidence="17">Lacks conserved residue(s) required for the propagation of feature annotation.</text>
</comment>
<dbReference type="FunFam" id="3.10.290.10:FF:000021">
    <property type="entry name" value="40S ribosomal protein S9"/>
    <property type="match status" value="1"/>
</dbReference>
<name>A0A336LP37_CULSO</name>
<evidence type="ECO:0000256" key="1">
    <source>
        <dbReference type="ARBA" id="ARBA00004604"/>
    </source>
</evidence>
<comment type="subcellular location">
    <subcellularLocation>
        <location evidence="1">Nucleus</location>
        <location evidence="1">Nucleolus</location>
    </subcellularLocation>
</comment>
<dbReference type="CDD" id="cd00165">
    <property type="entry name" value="S4"/>
    <property type="match status" value="1"/>
</dbReference>
<keyword evidence="10 17" id="KW-0408">Iron</keyword>
<evidence type="ECO:0000256" key="8">
    <source>
        <dbReference type="ARBA" id="ARBA00022980"/>
    </source>
</evidence>
<dbReference type="GO" id="GO:0020037">
    <property type="term" value="F:heme binding"/>
    <property type="evidence" value="ECO:0007669"/>
    <property type="project" value="UniProtKB-UniRule"/>
</dbReference>
<dbReference type="Gene3D" id="1.10.287.3810">
    <property type="match status" value="1"/>
</dbReference>
<evidence type="ECO:0000256" key="10">
    <source>
        <dbReference type="ARBA" id="ARBA00023004"/>
    </source>
</evidence>
<dbReference type="GO" id="GO:0019843">
    <property type="term" value="F:rRNA binding"/>
    <property type="evidence" value="ECO:0007669"/>
    <property type="project" value="UniProtKB-KW"/>
</dbReference>
<evidence type="ECO:0000256" key="11">
    <source>
        <dbReference type="ARBA" id="ARBA00023079"/>
    </source>
</evidence>
<organism evidence="23">
    <name type="scientific">Culicoides sonorensis</name>
    <name type="common">Biting midge</name>
    <dbReference type="NCBI Taxonomy" id="179676"/>
    <lineage>
        <taxon>Eukaryota</taxon>
        <taxon>Metazoa</taxon>
        <taxon>Ecdysozoa</taxon>
        <taxon>Arthropoda</taxon>
        <taxon>Hexapoda</taxon>
        <taxon>Insecta</taxon>
        <taxon>Pterygota</taxon>
        <taxon>Neoptera</taxon>
        <taxon>Endopterygota</taxon>
        <taxon>Diptera</taxon>
        <taxon>Nematocera</taxon>
        <taxon>Chironomoidea</taxon>
        <taxon>Ceratopogonidae</taxon>
        <taxon>Ceratopogoninae</taxon>
        <taxon>Culicoides</taxon>
        <taxon>Monoculicoides</taxon>
    </lineage>
</organism>
<proteinExistence type="inferred from homology"/>
<dbReference type="InterPro" id="IPR002942">
    <property type="entry name" value="S4_RNA-bd"/>
</dbReference>
<evidence type="ECO:0000256" key="5">
    <source>
        <dbReference type="ARBA" id="ARBA00022730"/>
    </source>
</evidence>
<keyword evidence="11 17" id="KW-0823">Tryptophan catabolism</keyword>
<comment type="function">
    <text evidence="17">Heme-dependent dioxygenase that catalyzes the oxidative cleavage of the L-tryptophan (L-Trp) pyrrole ring and converts L-tryptophan to N-formyl-L-kynurenine. Catalyzes the oxidative cleavage of the indole moiety.</text>
</comment>
<dbReference type="Gene3D" id="1.20.58.480">
    <property type="match status" value="1"/>
</dbReference>
<dbReference type="EMBL" id="UFQT01000095">
    <property type="protein sequence ID" value="SSX19680.1"/>
    <property type="molecule type" value="Genomic_DNA"/>
</dbReference>
<comment type="subunit">
    <text evidence="16 17">Homotetramer. Dimer of dimers.</text>
</comment>
<evidence type="ECO:0000256" key="20">
    <source>
        <dbReference type="SAM" id="MobiDB-lite"/>
    </source>
</evidence>
<keyword evidence="6 18" id="KW-0694">RNA-binding</keyword>
<evidence type="ECO:0000256" key="7">
    <source>
        <dbReference type="ARBA" id="ARBA00022964"/>
    </source>
</evidence>
<dbReference type="InterPro" id="IPR036986">
    <property type="entry name" value="S4_RNA-bd_sf"/>
</dbReference>
<dbReference type="NCBIfam" id="TIGR01018">
    <property type="entry name" value="uS4_arch"/>
    <property type="match status" value="1"/>
</dbReference>
<dbReference type="PANTHER" id="PTHR10138:SF0">
    <property type="entry name" value="TRYPTOPHAN 2,3-DIOXYGENASE"/>
    <property type="match status" value="1"/>
</dbReference>
<evidence type="ECO:0000256" key="12">
    <source>
        <dbReference type="ARBA" id="ARBA00023274"/>
    </source>
</evidence>
<dbReference type="PROSITE" id="PS50889">
    <property type="entry name" value="S4"/>
    <property type="match status" value="1"/>
</dbReference>
<evidence type="ECO:0000256" key="3">
    <source>
        <dbReference type="ARBA" id="ARBA00022617"/>
    </source>
</evidence>
<dbReference type="HAMAP" id="MF_01972">
    <property type="entry name" value="T23O"/>
    <property type="match status" value="1"/>
</dbReference>
<dbReference type="GO" id="GO:0006412">
    <property type="term" value="P:translation"/>
    <property type="evidence" value="ECO:0007669"/>
    <property type="project" value="InterPro"/>
</dbReference>
<comment type="similarity">
    <text evidence="2 19">Belongs to the universal ribosomal protein uS4 family.</text>
</comment>
<keyword evidence="5 18" id="KW-0699">rRNA-binding</keyword>
<dbReference type="FunFam" id="1.10.287.3810:FF:000001">
    <property type="entry name" value="Tryptophan 2,3-dioxygenase"/>
    <property type="match status" value="1"/>
</dbReference>
<dbReference type="NCBIfam" id="NF003139">
    <property type="entry name" value="PRK04051.1"/>
    <property type="match status" value="1"/>
</dbReference>
<dbReference type="GO" id="GO:0003735">
    <property type="term" value="F:structural constituent of ribosome"/>
    <property type="evidence" value="ECO:0007669"/>
    <property type="project" value="InterPro"/>
</dbReference>
<evidence type="ECO:0000256" key="15">
    <source>
        <dbReference type="ARBA" id="ARBA00060570"/>
    </source>
</evidence>
<evidence type="ECO:0000256" key="6">
    <source>
        <dbReference type="ARBA" id="ARBA00022884"/>
    </source>
</evidence>
<comment type="function">
    <text evidence="13">Component of the small ribosomal subunit. The ribosome is a large ribonucleoprotein complex responsible for the synthesis of proteins in the cell. Part of the small subunit (SSU) processome, first precursor of the small eukaryotic ribosomal subunit. During the assembly of the SSU processome in the nucleolus, many ribosome biogenesis factors, an RNA chaperone and ribosomal proteins associate with the nascent pre-rRNA and work in concert to generate RNA folding, modifications, rearrangements and cleavage as well as targeted degradation of pre-ribosomal RNA by the RNA exosome.</text>
</comment>
<dbReference type="SUPFAM" id="SSF55174">
    <property type="entry name" value="Alpha-L RNA-binding motif"/>
    <property type="match status" value="1"/>
</dbReference>
<sequence length="574" mass="66864">MVNHRVPSVFSKTYVTPRRPYEKPRLDAELKVIGQFGLRNKREVWRVKYSLAKIRKAARELLTLEEKNEKRLFQGNALLRRLVRIGVLDESRMKLDYVLGLKIEDFLERRLQTQVFKLGLAKSYHHARVLIRQRHIRVRKQVVNIPSYVVRLDSQKHIDFSLKSPFGGGRPGRVKRKNLKKGQGGSGAAEEEEDGSAQNGEHLGAEAGMLYGEYLMLDKVLSSQRMLSAESNNPVHDEHLFIVTHQTYELWFKQIIFELDSIRDLFNVEIIEESRTLEILKRLNRMVLIFKLLVDQVPILETMTPLDFMDFRNYLAPASGFQSLQFRLLENKLGVKTEHRVKYNQSYHQVFGTDESACKSLEDSENQPSLSDLVQKWLERTPGLEEDGFNFWGKFQESTEKLLNEKEANAMNEKYDHVRNYRLMDIGKRREVYKSIFDVEAHNALVSRGERRFSHKALQGAIMITFYRDEPRFSQPHQLLTLLMDIDSLITKWHNHVQMVQRMIGSQQLGTGGSSGYLYLRSTLSDRYKVFLDLFNLSTFLIPRENMPPLTMDMRKTLNVGWGNSMHESIHNGT</sequence>
<dbReference type="GO" id="GO:0005730">
    <property type="term" value="C:nucleolus"/>
    <property type="evidence" value="ECO:0007669"/>
    <property type="project" value="UniProtKB-SubCell"/>
</dbReference>
<dbReference type="SUPFAM" id="SSF140959">
    <property type="entry name" value="Indolic compounds 2,3-dioxygenase-like"/>
    <property type="match status" value="1"/>
</dbReference>
<dbReference type="GO" id="GO:0019442">
    <property type="term" value="P:L-tryptophan catabolic process to acetyl-CoA"/>
    <property type="evidence" value="ECO:0007669"/>
    <property type="project" value="TreeGrafter"/>
</dbReference>
<protein>
    <recommendedName>
        <fullName evidence="17">Tryptophan 2,3-dioxygenase</fullName>
        <shortName evidence="17">TDO</shortName>
        <ecNumber evidence="17">1.13.11.11</ecNumber>
    </recommendedName>
    <alternativeName>
        <fullName evidence="17">Tryptamin 2,3-dioxygenase</fullName>
    </alternativeName>
    <alternativeName>
        <fullName evidence="17">Tryptophan oxygenase</fullName>
        <shortName evidence="17">TO</shortName>
        <shortName evidence="17">TRPO</shortName>
    </alternativeName>
    <alternativeName>
        <fullName evidence="17">Tryptophan pyrrolase</fullName>
    </alternativeName>
    <alternativeName>
        <fullName evidence="17">Tryptophanase</fullName>
    </alternativeName>
</protein>
<dbReference type="InterPro" id="IPR037217">
    <property type="entry name" value="Trp/Indoleamine_2_3_dOase-like"/>
</dbReference>
<dbReference type="UniPathway" id="UPA00271"/>
<dbReference type="UniPathway" id="UPA00333">
    <property type="reaction ID" value="UER00453"/>
</dbReference>
<dbReference type="Pfam" id="PF03301">
    <property type="entry name" value="Trp_dioxygenase"/>
    <property type="match status" value="1"/>
</dbReference>
<dbReference type="Pfam" id="PF00163">
    <property type="entry name" value="Ribosomal_S4"/>
    <property type="match status" value="1"/>
</dbReference>
<evidence type="ECO:0000259" key="21">
    <source>
        <dbReference type="SMART" id="SM01390"/>
    </source>
</evidence>
<dbReference type="GO" id="GO:0004833">
    <property type="term" value="F:L-tryptophan 2,3-dioxygenase activity"/>
    <property type="evidence" value="ECO:0007669"/>
    <property type="project" value="UniProtKB-UniRule"/>
</dbReference>
<keyword evidence="8 19" id="KW-0689">Ribosomal protein</keyword>
<keyword evidence="3 17" id="KW-0349">Heme</keyword>
<evidence type="ECO:0000313" key="22">
    <source>
        <dbReference type="EMBL" id="SSW99300.1"/>
    </source>
</evidence>
<keyword evidence="9 17" id="KW-0560">Oxidoreductase</keyword>
<dbReference type="SMART" id="SM01390">
    <property type="entry name" value="Ribosomal_S4"/>
    <property type="match status" value="1"/>
</dbReference>
<comment type="cofactor">
    <cofactor evidence="17">
        <name>heme</name>
        <dbReference type="ChEBI" id="CHEBI:30413"/>
    </cofactor>
    <text evidence="17">Binds 1 heme group per subunit.</text>
</comment>
<evidence type="ECO:0000256" key="9">
    <source>
        <dbReference type="ARBA" id="ARBA00023002"/>
    </source>
</evidence>
<feature type="domain" description="Small ribosomal subunit protein uS4 N-terminal" evidence="21">
    <location>
        <begin position="8"/>
        <end position="108"/>
    </location>
</feature>